<keyword evidence="11" id="KW-1185">Reference proteome</keyword>
<feature type="transmembrane region" description="Helical" evidence="8">
    <location>
        <begin position="12"/>
        <end position="30"/>
    </location>
</feature>
<dbReference type="Proteomes" id="UP001202328">
    <property type="component" value="Unassembled WGS sequence"/>
</dbReference>
<keyword evidence="7" id="KW-0012">Acyltransferase</keyword>
<dbReference type="GO" id="GO:0006629">
    <property type="term" value="P:lipid metabolic process"/>
    <property type="evidence" value="ECO:0007669"/>
    <property type="project" value="InterPro"/>
</dbReference>
<feature type="transmembrane region" description="Helical" evidence="8">
    <location>
        <begin position="207"/>
        <end position="230"/>
    </location>
</feature>
<evidence type="ECO:0000313" key="10">
    <source>
        <dbReference type="EMBL" id="KAI3836898.1"/>
    </source>
</evidence>
<evidence type="ECO:0000259" key="9">
    <source>
        <dbReference type="Pfam" id="PF13813"/>
    </source>
</evidence>
<comment type="similarity">
    <text evidence="2">Belongs to the wax synthase family.</text>
</comment>
<evidence type="ECO:0000256" key="3">
    <source>
        <dbReference type="ARBA" id="ARBA00022679"/>
    </source>
</evidence>
<dbReference type="PANTHER" id="PTHR31595">
    <property type="entry name" value="LONG-CHAIN-ALCOHOL O-FATTY-ACYLTRANSFERASE 3-RELATED"/>
    <property type="match status" value="1"/>
</dbReference>
<dbReference type="InterPro" id="IPR032805">
    <property type="entry name" value="Wax_synthase_dom"/>
</dbReference>
<reference evidence="10" key="1">
    <citation type="submission" date="2022-04" db="EMBL/GenBank/DDBJ databases">
        <title>A functionally conserved STORR gene fusion in Papaver species that diverged 16.8 million years ago.</title>
        <authorList>
            <person name="Catania T."/>
        </authorList>
    </citation>
    <scope>NUCLEOTIDE SEQUENCE</scope>
    <source>
        <strain evidence="10">S-188037</strain>
    </source>
</reference>
<accession>A0AAD4X3U5</accession>
<gene>
    <name evidence="10" type="ORF">MKW98_005231</name>
</gene>
<dbReference type="AlphaFoldDB" id="A0AAD4X3U5"/>
<dbReference type="Pfam" id="PF13813">
    <property type="entry name" value="MBOAT_2"/>
    <property type="match status" value="1"/>
</dbReference>
<keyword evidence="3" id="KW-0808">Transferase</keyword>
<comment type="subcellular location">
    <subcellularLocation>
        <location evidence="1">Membrane</location>
        <topology evidence="1">Multi-pass membrane protein</topology>
    </subcellularLocation>
</comment>
<feature type="transmembrane region" description="Helical" evidence="8">
    <location>
        <begin position="127"/>
        <end position="146"/>
    </location>
</feature>
<evidence type="ECO:0000256" key="6">
    <source>
        <dbReference type="ARBA" id="ARBA00023136"/>
    </source>
</evidence>
<dbReference type="EMBL" id="JAJJMB010017633">
    <property type="protein sequence ID" value="KAI3836898.1"/>
    <property type="molecule type" value="Genomic_DNA"/>
</dbReference>
<proteinExistence type="inferred from homology"/>
<evidence type="ECO:0000256" key="8">
    <source>
        <dbReference type="SAM" id="Phobius"/>
    </source>
</evidence>
<feature type="transmembrane region" description="Helical" evidence="8">
    <location>
        <begin position="37"/>
        <end position="56"/>
    </location>
</feature>
<keyword evidence="4 8" id="KW-0812">Transmembrane</keyword>
<keyword evidence="6 8" id="KW-0472">Membrane</keyword>
<evidence type="ECO:0000256" key="7">
    <source>
        <dbReference type="ARBA" id="ARBA00023315"/>
    </source>
</evidence>
<dbReference type="GO" id="GO:0008374">
    <property type="term" value="F:O-acyltransferase activity"/>
    <property type="evidence" value="ECO:0007669"/>
    <property type="project" value="InterPro"/>
</dbReference>
<evidence type="ECO:0000256" key="2">
    <source>
        <dbReference type="ARBA" id="ARBA00007282"/>
    </source>
</evidence>
<evidence type="ECO:0000313" key="11">
    <source>
        <dbReference type="Proteomes" id="UP001202328"/>
    </source>
</evidence>
<keyword evidence="5 8" id="KW-1133">Transmembrane helix</keyword>
<dbReference type="InterPro" id="IPR044851">
    <property type="entry name" value="Wax_synthase"/>
</dbReference>
<name>A0AAD4X3U5_9MAGN</name>
<comment type="caution">
    <text evidence="10">The sequence shown here is derived from an EMBL/GenBank/DDBJ whole genome shotgun (WGS) entry which is preliminary data.</text>
</comment>
<protein>
    <recommendedName>
        <fullName evidence="9">Wax synthase domain-containing protein</fullName>
    </recommendedName>
</protein>
<dbReference type="PANTHER" id="PTHR31595:SF70">
    <property type="entry name" value="LONG-CHAIN-ALCOHOL O-FATTY-ACYLTRANSFERASE 3-RELATED"/>
    <property type="match status" value="1"/>
</dbReference>
<feature type="domain" description="Wax synthase" evidence="9">
    <location>
        <begin position="160"/>
        <end position="245"/>
    </location>
</feature>
<dbReference type="GO" id="GO:0016020">
    <property type="term" value="C:membrane"/>
    <property type="evidence" value="ECO:0007669"/>
    <property type="project" value="UniProtKB-SubCell"/>
</dbReference>
<feature type="transmembrane region" description="Helical" evidence="8">
    <location>
        <begin position="68"/>
        <end position="87"/>
    </location>
</feature>
<sequence>MEYDHDDEIQTFIKVWFYVVLSLVYTYFIVSKLIPKGFLRLFFLLPVFYLFTILPFSLNSFHLGTPTAFYLIWLGNFKLLLFSFNLGPLCSSTSRFDPSKSSVLFITLACLPIKLKEIKKIWRNQYLILGLKTLILSIVVKIYDYIRAIAKTILGLDLAPVFDEPYLSNSLQEFWGRRWNLMVTSILRSTVYDPVFRVSTPVLGKKLGPLPGIFLTFVVSGLMHEVLYYYMTRVDPTWEVTWFFVIQGVCTGLEGVIKKLLNNKLQLNRWVSRILTLGFISGTGFFPQLIRNGVDIKAIGECGIMVGFVKNMLHL</sequence>
<evidence type="ECO:0000256" key="5">
    <source>
        <dbReference type="ARBA" id="ARBA00022989"/>
    </source>
</evidence>
<evidence type="ECO:0000256" key="1">
    <source>
        <dbReference type="ARBA" id="ARBA00004141"/>
    </source>
</evidence>
<evidence type="ECO:0000256" key="4">
    <source>
        <dbReference type="ARBA" id="ARBA00022692"/>
    </source>
</evidence>
<organism evidence="10 11">
    <name type="scientific">Papaver atlanticum</name>
    <dbReference type="NCBI Taxonomy" id="357466"/>
    <lineage>
        <taxon>Eukaryota</taxon>
        <taxon>Viridiplantae</taxon>
        <taxon>Streptophyta</taxon>
        <taxon>Embryophyta</taxon>
        <taxon>Tracheophyta</taxon>
        <taxon>Spermatophyta</taxon>
        <taxon>Magnoliopsida</taxon>
        <taxon>Ranunculales</taxon>
        <taxon>Papaveraceae</taxon>
        <taxon>Papaveroideae</taxon>
        <taxon>Papaver</taxon>
    </lineage>
</organism>